<reference evidence="1 2" key="1">
    <citation type="submission" date="2014-03" db="EMBL/GenBank/DDBJ databases">
        <title>Draft Genome Sequences of Four Burkholderia Strains.</title>
        <authorList>
            <person name="Liu X.Y."/>
            <person name="Li C.X."/>
            <person name="Xu J.H."/>
        </authorList>
    </citation>
    <scope>NUCLEOTIDE SEQUENCE [LARGE SCALE GENOMIC DNA]</scope>
    <source>
        <strain evidence="1 2">OP-1</strain>
    </source>
</reference>
<dbReference type="OrthoDB" id="9028651at2"/>
<evidence type="ECO:0000313" key="1">
    <source>
        <dbReference type="EMBL" id="KDR25340.1"/>
    </source>
</evidence>
<name>A0A656QBI0_9BURK</name>
<protein>
    <submittedName>
        <fullName evidence="1">Uncharacterized protein</fullName>
    </submittedName>
</protein>
<keyword evidence="2" id="KW-1185">Reference proteome</keyword>
<dbReference type="Proteomes" id="UP000027451">
    <property type="component" value="Unassembled WGS sequence"/>
</dbReference>
<sequence length="338" mass="37373">MPIDIDQLCRTIRTPGELRNLPGYVEKVNPAQIGLRRVIWPYGFASETHCALTNCGTPHKAGVIIELEDGTVSNIGHVCGADKDKFSSKFTAEMLKLSESRRREAMLPILLDRPALERTERVVRAAYHEAENWVRRVAAFAAGCPEADRELRRRISGGASMAVVDVVERSESEIRDLIAAGLASNRSAARYKEVEKGTIRGSTALSLSEQRISSLWRRADALLAANPQAVDIAGLQKLFNESVHLPEDARRILEECEAARVFFTPANFALMAMLPLSPAAKGVLTALTIDKLDNSVVQSPARQVLPNAAGDRPLNKRQRDLHRKMEAIQRAAQRVIKR</sequence>
<comment type="caution">
    <text evidence="1">The sequence shown here is derived from an EMBL/GenBank/DDBJ whole genome shotgun (WGS) entry which is preliminary data.</text>
</comment>
<dbReference type="RefSeq" id="WP_051078931.1">
    <property type="nucleotide sequence ID" value="NZ_JFHD01000049.1"/>
</dbReference>
<proteinExistence type="predicted"/>
<accession>A0A656QBI0</accession>
<dbReference type="AlphaFoldDB" id="A0A656QBI0"/>
<organism evidence="1 2">
    <name type="scientific">Caballeronia zhejiangensis</name>
    <dbReference type="NCBI Taxonomy" id="871203"/>
    <lineage>
        <taxon>Bacteria</taxon>
        <taxon>Pseudomonadati</taxon>
        <taxon>Pseudomonadota</taxon>
        <taxon>Betaproteobacteria</taxon>
        <taxon>Burkholderiales</taxon>
        <taxon>Burkholderiaceae</taxon>
        <taxon>Caballeronia</taxon>
    </lineage>
</organism>
<dbReference type="EMBL" id="JFHD01000049">
    <property type="protein sequence ID" value="KDR25340.1"/>
    <property type="molecule type" value="Genomic_DNA"/>
</dbReference>
<gene>
    <name evidence="1" type="ORF">BG60_28860</name>
</gene>
<evidence type="ECO:0000313" key="2">
    <source>
        <dbReference type="Proteomes" id="UP000027451"/>
    </source>
</evidence>